<dbReference type="Proteomes" id="UP001060170">
    <property type="component" value="Chromosome 11"/>
</dbReference>
<sequence length="310" mass="35506">MHLQRAFYFTLHLLKTLNLNHHASSPSTKQEHYVYFSRDPSQFSKPILEKTTACKLKIKHVYRKAVEETIERNQKRQESEKKIAADPSLTEERKQRRLINLGKTESNFLRLRRTRLGLINSRTVKVIGKGAFGEGGLVQKINTGKIYAMKTLRKSEMFKKYQLANVRAERDVLAESDSPWAVELYYSFQHSQYLCLLMEFLPGGDLMTMLIKYNRDIKPDNILIDKDGHVKLSDFELSTGFHKQHDSAYYQNLLDGDNSMSGTTVTPNQNSVAISSTNLTVSSEDQIATWKANHQKLAFLTVGTPNYIAP</sequence>
<organism evidence="1 2">
    <name type="scientific">Puccinia striiformis f. sp. tritici</name>
    <dbReference type="NCBI Taxonomy" id="168172"/>
    <lineage>
        <taxon>Eukaryota</taxon>
        <taxon>Fungi</taxon>
        <taxon>Dikarya</taxon>
        <taxon>Basidiomycota</taxon>
        <taxon>Pucciniomycotina</taxon>
        <taxon>Pucciniomycetes</taxon>
        <taxon>Pucciniales</taxon>
        <taxon>Pucciniaceae</taxon>
        <taxon>Puccinia</taxon>
    </lineage>
</organism>
<keyword evidence="2" id="KW-1185">Reference proteome</keyword>
<name>A0ACC0E2C0_9BASI</name>
<evidence type="ECO:0000313" key="1">
    <source>
        <dbReference type="EMBL" id="KAI7943546.1"/>
    </source>
</evidence>
<proteinExistence type="predicted"/>
<gene>
    <name evidence="1" type="ORF">MJO28_011074</name>
</gene>
<dbReference type="EMBL" id="CM045875">
    <property type="protein sequence ID" value="KAI7943546.1"/>
    <property type="molecule type" value="Genomic_DNA"/>
</dbReference>
<protein>
    <submittedName>
        <fullName evidence="1">Uncharacterized protein</fullName>
    </submittedName>
</protein>
<evidence type="ECO:0000313" key="2">
    <source>
        <dbReference type="Proteomes" id="UP001060170"/>
    </source>
</evidence>
<accession>A0ACC0E2C0</accession>
<reference evidence="2" key="2">
    <citation type="journal article" date="2018" name="Mol. Plant Microbe Interact.">
        <title>Genome sequence resources for the wheat stripe rust pathogen (Puccinia striiformis f. sp. tritici) and the barley stripe rust pathogen (Puccinia striiformis f. sp. hordei).</title>
        <authorList>
            <person name="Xia C."/>
            <person name="Wang M."/>
            <person name="Yin C."/>
            <person name="Cornejo O.E."/>
            <person name="Hulbert S.H."/>
            <person name="Chen X."/>
        </authorList>
    </citation>
    <scope>NUCLEOTIDE SEQUENCE [LARGE SCALE GENOMIC DNA]</scope>
    <source>
        <strain evidence="2">93-210</strain>
    </source>
</reference>
<reference evidence="1 2" key="3">
    <citation type="journal article" date="2022" name="Microbiol. Spectr.">
        <title>Folding features and dynamics of 3D genome architecture in plant fungal pathogens.</title>
        <authorList>
            <person name="Xia C."/>
        </authorList>
    </citation>
    <scope>NUCLEOTIDE SEQUENCE [LARGE SCALE GENOMIC DNA]</scope>
    <source>
        <strain evidence="1 2">93-210</strain>
    </source>
</reference>
<reference evidence="2" key="1">
    <citation type="journal article" date="2018" name="BMC Genomics">
        <title>Genomic insights into host adaptation between the wheat stripe rust pathogen (Puccinia striiformis f. sp. tritici) and the barley stripe rust pathogen (Puccinia striiformis f. sp. hordei).</title>
        <authorList>
            <person name="Xia C."/>
            <person name="Wang M."/>
            <person name="Yin C."/>
            <person name="Cornejo O.E."/>
            <person name="Hulbert S.H."/>
            <person name="Chen X."/>
        </authorList>
    </citation>
    <scope>NUCLEOTIDE SEQUENCE [LARGE SCALE GENOMIC DNA]</scope>
    <source>
        <strain evidence="2">93-210</strain>
    </source>
</reference>
<comment type="caution">
    <text evidence="1">The sequence shown here is derived from an EMBL/GenBank/DDBJ whole genome shotgun (WGS) entry which is preliminary data.</text>
</comment>